<sequence length="453" mass="52479">MLTDNDMDIQTEIQIAALSNRKPTQHILDAAQDKIVKLNTDIEEMKTMSDEAARQADHFIHLNFKLTHQLKILEKQNYLLKSLYAPYRNIPTELISEIFLWVLPLLVDQADLCIWLQALDIFTHVCSEWKSIALNDPRIWKNLYVMVRPKQQKLACNIIKRWTKCMSNNNLHLTLDIAGPLISIPGIFKVYQTLNNCEQIVNLRLIMEDGYNLSHSNMLSQQKLPSLTHLAIAERNRILRSLPAFVKADAYKTPKLTHLEIRVAHGYIVHSKILGRITCLHLHLHTYNMKDFTDILKYCTKLVECKLTFDIKLNKPVLHTTDKIEFPHLTTLIVDAREDMSGLLCLLNAPKLITIHISRNSSKPSLKADMIKPFIEINELIRYVHFTGFNILNDRDRIDPLFQQLYPKITVTWENTPIIPKDPIFYEIPDSEEEREYNQNASPADSGIESEEI</sequence>
<dbReference type="InterPro" id="IPR036047">
    <property type="entry name" value="F-box-like_dom_sf"/>
</dbReference>
<reference evidence="4" key="1">
    <citation type="journal article" date="2014" name="Proc. Natl. Acad. Sci. U.S.A.">
        <title>Extensive sampling of basidiomycete genomes demonstrates inadequacy of the white-rot/brown-rot paradigm for wood decay fungi.</title>
        <authorList>
            <person name="Riley R."/>
            <person name="Salamov A.A."/>
            <person name="Brown D.W."/>
            <person name="Nagy L.G."/>
            <person name="Floudas D."/>
            <person name="Held B.W."/>
            <person name="Levasseur A."/>
            <person name="Lombard V."/>
            <person name="Morin E."/>
            <person name="Otillar R."/>
            <person name="Lindquist E.A."/>
            <person name="Sun H."/>
            <person name="LaButti K.M."/>
            <person name="Schmutz J."/>
            <person name="Jabbour D."/>
            <person name="Luo H."/>
            <person name="Baker S.E."/>
            <person name="Pisabarro A.G."/>
            <person name="Walton J.D."/>
            <person name="Blanchette R.A."/>
            <person name="Henrissat B."/>
            <person name="Martin F."/>
            <person name="Cullen D."/>
            <person name="Hibbett D.S."/>
            <person name="Grigoriev I.V."/>
        </authorList>
    </citation>
    <scope>NUCLEOTIDE SEQUENCE [LARGE SCALE GENOMIC DNA]</scope>
    <source>
        <strain evidence="4">CBS 339.88</strain>
    </source>
</reference>
<organism evidence="3 4">
    <name type="scientific">Galerina marginata (strain CBS 339.88)</name>
    <dbReference type="NCBI Taxonomy" id="685588"/>
    <lineage>
        <taxon>Eukaryota</taxon>
        <taxon>Fungi</taxon>
        <taxon>Dikarya</taxon>
        <taxon>Basidiomycota</taxon>
        <taxon>Agaricomycotina</taxon>
        <taxon>Agaricomycetes</taxon>
        <taxon>Agaricomycetidae</taxon>
        <taxon>Agaricales</taxon>
        <taxon>Agaricineae</taxon>
        <taxon>Strophariaceae</taxon>
        <taxon>Galerina</taxon>
    </lineage>
</organism>
<name>A0A067S2R1_GALM3</name>
<accession>A0A067S2R1</accession>
<feature type="coiled-coil region" evidence="1">
    <location>
        <begin position="28"/>
        <end position="55"/>
    </location>
</feature>
<keyword evidence="4" id="KW-1185">Reference proteome</keyword>
<evidence type="ECO:0000313" key="4">
    <source>
        <dbReference type="Proteomes" id="UP000027222"/>
    </source>
</evidence>
<gene>
    <name evidence="3" type="ORF">GALMADRAFT_148987</name>
</gene>
<dbReference type="AlphaFoldDB" id="A0A067S2R1"/>
<protein>
    <submittedName>
        <fullName evidence="3">Uncharacterized protein</fullName>
    </submittedName>
</protein>
<evidence type="ECO:0000313" key="3">
    <source>
        <dbReference type="EMBL" id="KDR65105.1"/>
    </source>
</evidence>
<proteinExistence type="predicted"/>
<evidence type="ECO:0000256" key="2">
    <source>
        <dbReference type="SAM" id="MobiDB-lite"/>
    </source>
</evidence>
<keyword evidence="1" id="KW-0175">Coiled coil</keyword>
<feature type="region of interest" description="Disordered" evidence="2">
    <location>
        <begin position="430"/>
        <end position="453"/>
    </location>
</feature>
<evidence type="ECO:0000256" key="1">
    <source>
        <dbReference type="SAM" id="Coils"/>
    </source>
</evidence>
<dbReference type="EMBL" id="KL142523">
    <property type="protein sequence ID" value="KDR65105.1"/>
    <property type="molecule type" value="Genomic_DNA"/>
</dbReference>
<dbReference type="Proteomes" id="UP000027222">
    <property type="component" value="Unassembled WGS sequence"/>
</dbReference>
<dbReference type="OrthoDB" id="2895084at2759"/>
<dbReference type="HOGENOM" id="CLU_604181_0_0_1"/>
<dbReference type="SUPFAM" id="SSF81383">
    <property type="entry name" value="F-box domain"/>
    <property type="match status" value="1"/>
</dbReference>